<evidence type="ECO:0000259" key="1">
    <source>
        <dbReference type="Pfam" id="PF00485"/>
    </source>
</evidence>
<name>A0A1I1LC78_9SPHI</name>
<dbReference type="AlphaFoldDB" id="A0A1I1LC78"/>
<evidence type="ECO:0000313" key="3">
    <source>
        <dbReference type="Proteomes" id="UP000199577"/>
    </source>
</evidence>
<dbReference type="GO" id="GO:0005524">
    <property type="term" value="F:ATP binding"/>
    <property type="evidence" value="ECO:0007669"/>
    <property type="project" value="InterPro"/>
</dbReference>
<accession>A0A1I1LC78</accession>
<dbReference type="RefSeq" id="WP_090974797.1">
    <property type="nucleotide sequence ID" value="NZ_FOLL01000020.1"/>
</dbReference>
<keyword evidence="2" id="KW-0808">Transferase</keyword>
<gene>
    <name evidence="2" type="ORF">SAMN05421747_12045</name>
</gene>
<dbReference type="Pfam" id="PF00485">
    <property type="entry name" value="PRK"/>
    <property type="match status" value="1"/>
</dbReference>
<keyword evidence="3" id="KW-1185">Reference proteome</keyword>
<dbReference type="OrthoDB" id="9777642at2"/>
<dbReference type="Gene3D" id="3.40.50.300">
    <property type="entry name" value="P-loop containing nucleotide triphosphate hydrolases"/>
    <property type="match status" value="1"/>
</dbReference>
<dbReference type="EMBL" id="FOLL01000020">
    <property type="protein sequence ID" value="SFC70631.1"/>
    <property type="molecule type" value="Genomic_DNA"/>
</dbReference>
<dbReference type="GO" id="GO:0016301">
    <property type="term" value="F:kinase activity"/>
    <property type="evidence" value="ECO:0007669"/>
    <property type="project" value="UniProtKB-KW"/>
</dbReference>
<protein>
    <submittedName>
        <fullName evidence="2">Uridine kinase</fullName>
    </submittedName>
</protein>
<dbReference type="PANTHER" id="PTHR10285">
    <property type="entry name" value="URIDINE KINASE"/>
    <property type="match status" value="1"/>
</dbReference>
<dbReference type="InterPro" id="IPR027417">
    <property type="entry name" value="P-loop_NTPase"/>
</dbReference>
<feature type="domain" description="Phosphoribulokinase/uridine kinase" evidence="1">
    <location>
        <begin position="9"/>
        <end position="186"/>
    </location>
</feature>
<dbReference type="Proteomes" id="UP000199577">
    <property type="component" value="Unassembled WGS sequence"/>
</dbReference>
<evidence type="ECO:0000313" key="2">
    <source>
        <dbReference type="EMBL" id="SFC70631.1"/>
    </source>
</evidence>
<dbReference type="InterPro" id="IPR006083">
    <property type="entry name" value="PRK/URK"/>
</dbReference>
<reference evidence="3" key="1">
    <citation type="submission" date="2016-10" db="EMBL/GenBank/DDBJ databases">
        <authorList>
            <person name="Varghese N."/>
            <person name="Submissions S."/>
        </authorList>
    </citation>
    <scope>NUCLEOTIDE SEQUENCE [LARGE SCALE GENOMIC DNA]</scope>
    <source>
        <strain evidence="3">DSM 22900</strain>
    </source>
</reference>
<proteinExistence type="predicted"/>
<dbReference type="PRINTS" id="PR00988">
    <property type="entry name" value="URIDINKINASE"/>
</dbReference>
<dbReference type="SUPFAM" id="SSF52540">
    <property type="entry name" value="P-loop containing nucleoside triphosphate hydrolases"/>
    <property type="match status" value="1"/>
</dbReference>
<dbReference type="STRING" id="623281.SAMN05421747_12045"/>
<organism evidence="2 3">
    <name type="scientific">Parapedobacter composti</name>
    <dbReference type="NCBI Taxonomy" id="623281"/>
    <lineage>
        <taxon>Bacteria</taxon>
        <taxon>Pseudomonadati</taxon>
        <taxon>Bacteroidota</taxon>
        <taxon>Sphingobacteriia</taxon>
        <taxon>Sphingobacteriales</taxon>
        <taxon>Sphingobacteriaceae</taxon>
        <taxon>Parapedobacter</taxon>
    </lineage>
</organism>
<sequence length="215" mass="25074">MKRTNPPYVIGIAGSSGSGKTFFLNCFLDHFAPAEIALISQDDYYIPAHTKTREENKLYNFDLPTAIDRAAFYHDIQSLFNGRTIYRQEYTFNNPALTPKTLETKPAPILIVEGLFIFYYAEVNTLLNHRIFLHAEEDIALQRRLKRDLIERGYDEDDVRYKWEHHVMPAYRKYLLPFREQCDRIIINNTDDPVPIQAIVDEISADLRSKALKTL</sequence>
<keyword evidence="2" id="KW-0418">Kinase</keyword>